<dbReference type="EMBL" id="WVHS01000007">
    <property type="protein sequence ID" value="MXV17902.1"/>
    <property type="molecule type" value="Genomic_DNA"/>
</dbReference>
<feature type="transmembrane region" description="Helical" evidence="7">
    <location>
        <begin position="339"/>
        <end position="364"/>
    </location>
</feature>
<comment type="caution">
    <text evidence="9">The sequence shown here is derived from an EMBL/GenBank/DDBJ whole genome shotgun (WGS) entry which is preliminary data.</text>
</comment>
<dbReference type="Proteomes" id="UP000451233">
    <property type="component" value="Unassembled WGS sequence"/>
</dbReference>
<sequence length="384" mass="42585">MHDTPSRRTWRKFKRNPLAVSGMIFILFMLLCGLLGYLVVPDKTPMANDMLLQLSIKKPGSVYTLLKVRKNEQVDTAGFFRLMLYGQPTFFRRIPITSYRVTDDSVMVREYIGDEEQAEESGYAIAEVAGMKQYPAVSKLSGGALKTYIEKEHLEQRRYLLGTDVYGRDLLSRLVLGIRVSLSVGIMAVLISLAIGIFFGALAGYYGGKTDTLISWFMNVVWSLPALLLVIAISFALGKGFWQIFIAVGLTMWVDVARLVRGQVMVLKNAGYVEAARAMGFKDSRIILKHILPNTWGSVLVIASSNFASAILLEAGLSFLGYGAQPPMPTWGAMIKEHYGYIIMDGAYLAILPGLAIMLMVYAFNLVAIGLRDAFDVRETGRSV</sequence>
<organism evidence="9 10">
    <name type="scientific">Hufsiella ginkgonis</name>
    <dbReference type="NCBI Taxonomy" id="2695274"/>
    <lineage>
        <taxon>Bacteria</taxon>
        <taxon>Pseudomonadati</taxon>
        <taxon>Bacteroidota</taxon>
        <taxon>Sphingobacteriia</taxon>
        <taxon>Sphingobacteriales</taxon>
        <taxon>Sphingobacteriaceae</taxon>
        <taxon>Hufsiella</taxon>
    </lineage>
</organism>
<dbReference type="PANTHER" id="PTHR43386:SF25">
    <property type="entry name" value="PEPTIDE ABC TRANSPORTER PERMEASE PROTEIN"/>
    <property type="match status" value="1"/>
</dbReference>
<dbReference type="AlphaFoldDB" id="A0A7K1Y3U0"/>
<evidence type="ECO:0000256" key="3">
    <source>
        <dbReference type="ARBA" id="ARBA00022475"/>
    </source>
</evidence>
<feature type="transmembrane region" description="Helical" evidence="7">
    <location>
        <begin position="295"/>
        <end position="319"/>
    </location>
</feature>
<keyword evidence="3" id="KW-1003">Cell membrane</keyword>
<proteinExistence type="inferred from homology"/>
<dbReference type="Pfam" id="PF12911">
    <property type="entry name" value="OppC_N"/>
    <property type="match status" value="1"/>
</dbReference>
<dbReference type="InterPro" id="IPR035906">
    <property type="entry name" value="MetI-like_sf"/>
</dbReference>
<keyword evidence="6 7" id="KW-0472">Membrane</keyword>
<feature type="domain" description="ABC transmembrane type-1" evidence="8">
    <location>
        <begin position="178"/>
        <end position="368"/>
    </location>
</feature>
<dbReference type="InterPro" id="IPR000515">
    <property type="entry name" value="MetI-like"/>
</dbReference>
<dbReference type="PANTHER" id="PTHR43386">
    <property type="entry name" value="OLIGOPEPTIDE TRANSPORT SYSTEM PERMEASE PROTEIN APPC"/>
    <property type="match status" value="1"/>
</dbReference>
<comment type="similarity">
    <text evidence="7">Belongs to the binding-protein-dependent transport system permease family.</text>
</comment>
<comment type="subcellular location">
    <subcellularLocation>
        <location evidence="1 7">Cell membrane</location>
        <topology evidence="1 7">Multi-pass membrane protein</topology>
    </subcellularLocation>
</comment>
<protein>
    <submittedName>
        <fullName evidence="9">ABC transporter permease subunit</fullName>
    </submittedName>
</protein>
<keyword evidence="5 7" id="KW-1133">Transmembrane helix</keyword>
<evidence type="ECO:0000256" key="1">
    <source>
        <dbReference type="ARBA" id="ARBA00004651"/>
    </source>
</evidence>
<dbReference type="CDD" id="cd06261">
    <property type="entry name" value="TM_PBP2"/>
    <property type="match status" value="1"/>
</dbReference>
<feature type="transmembrane region" description="Helical" evidence="7">
    <location>
        <begin position="213"/>
        <end position="235"/>
    </location>
</feature>
<dbReference type="RefSeq" id="WP_160908913.1">
    <property type="nucleotide sequence ID" value="NZ_WVHS01000007.1"/>
</dbReference>
<dbReference type="PROSITE" id="PS50928">
    <property type="entry name" value="ABC_TM1"/>
    <property type="match status" value="1"/>
</dbReference>
<keyword evidence="10" id="KW-1185">Reference proteome</keyword>
<evidence type="ECO:0000256" key="5">
    <source>
        <dbReference type="ARBA" id="ARBA00022989"/>
    </source>
</evidence>
<feature type="transmembrane region" description="Helical" evidence="7">
    <location>
        <begin position="241"/>
        <end position="260"/>
    </location>
</feature>
<gene>
    <name evidence="9" type="ORF">GS398_21580</name>
</gene>
<evidence type="ECO:0000256" key="6">
    <source>
        <dbReference type="ARBA" id="ARBA00023136"/>
    </source>
</evidence>
<dbReference type="SUPFAM" id="SSF161098">
    <property type="entry name" value="MetI-like"/>
    <property type="match status" value="1"/>
</dbReference>
<evidence type="ECO:0000313" key="9">
    <source>
        <dbReference type="EMBL" id="MXV17902.1"/>
    </source>
</evidence>
<accession>A0A7K1Y3U0</accession>
<evidence type="ECO:0000256" key="7">
    <source>
        <dbReference type="RuleBase" id="RU363032"/>
    </source>
</evidence>
<keyword evidence="2 7" id="KW-0813">Transport</keyword>
<dbReference type="Pfam" id="PF00528">
    <property type="entry name" value="BPD_transp_1"/>
    <property type="match status" value="1"/>
</dbReference>
<reference evidence="9 10" key="1">
    <citation type="submission" date="2019-11" db="EMBL/GenBank/DDBJ databases">
        <title>Pedobacter sp. HMF7056 Genome sequencing and assembly.</title>
        <authorList>
            <person name="Kang H."/>
            <person name="Kim H."/>
            <person name="Joh K."/>
        </authorList>
    </citation>
    <scope>NUCLEOTIDE SEQUENCE [LARGE SCALE GENOMIC DNA]</scope>
    <source>
        <strain evidence="9 10">HMF7056</strain>
    </source>
</reference>
<keyword evidence="4 7" id="KW-0812">Transmembrane</keyword>
<evidence type="ECO:0000256" key="2">
    <source>
        <dbReference type="ARBA" id="ARBA00022448"/>
    </source>
</evidence>
<name>A0A7K1Y3U0_9SPHI</name>
<feature type="transmembrane region" description="Helical" evidence="7">
    <location>
        <begin position="20"/>
        <end position="40"/>
    </location>
</feature>
<feature type="transmembrane region" description="Helical" evidence="7">
    <location>
        <begin position="180"/>
        <end position="206"/>
    </location>
</feature>
<dbReference type="InterPro" id="IPR025966">
    <property type="entry name" value="OppC_N"/>
</dbReference>
<dbReference type="GO" id="GO:0055085">
    <property type="term" value="P:transmembrane transport"/>
    <property type="evidence" value="ECO:0007669"/>
    <property type="project" value="InterPro"/>
</dbReference>
<evidence type="ECO:0000256" key="4">
    <source>
        <dbReference type="ARBA" id="ARBA00022692"/>
    </source>
</evidence>
<dbReference type="InterPro" id="IPR050366">
    <property type="entry name" value="BP-dependent_transpt_permease"/>
</dbReference>
<dbReference type="Gene3D" id="1.10.3720.10">
    <property type="entry name" value="MetI-like"/>
    <property type="match status" value="1"/>
</dbReference>
<evidence type="ECO:0000313" key="10">
    <source>
        <dbReference type="Proteomes" id="UP000451233"/>
    </source>
</evidence>
<dbReference type="GO" id="GO:0005886">
    <property type="term" value="C:plasma membrane"/>
    <property type="evidence" value="ECO:0007669"/>
    <property type="project" value="UniProtKB-SubCell"/>
</dbReference>
<evidence type="ECO:0000259" key="8">
    <source>
        <dbReference type="PROSITE" id="PS50928"/>
    </source>
</evidence>